<keyword evidence="3" id="KW-1185">Reference proteome</keyword>
<evidence type="ECO:0000313" key="2">
    <source>
        <dbReference type="EMBL" id="CAC5389873.1"/>
    </source>
</evidence>
<evidence type="ECO:0000313" key="3">
    <source>
        <dbReference type="Proteomes" id="UP000507470"/>
    </source>
</evidence>
<evidence type="ECO:0000256" key="1">
    <source>
        <dbReference type="SAM" id="MobiDB-lite"/>
    </source>
</evidence>
<dbReference type="OrthoDB" id="5988260at2759"/>
<protein>
    <submittedName>
        <fullName evidence="2">Uncharacterized protein</fullName>
    </submittedName>
</protein>
<dbReference type="Proteomes" id="UP000507470">
    <property type="component" value="Unassembled WGS sequence"/>
</dbReference>
<feature type="region of interest" description="Disordered" evidence="1">
    <location>
        <begin position="699"/>
        <end position="731"/>
    </location>
</feature>
<proteinExistence type="predicted"/>
<feature type="compositionally biased region" description="Basic and acidic residues" evidence="1">
    <location>
        <begin position="302"/>
        <end position="334"/>
    </location>
</feature>
<feature type="region of interest" description="Disordered" evidence="1">
    <location>
        <begin position="441"/>
        <end position="478"/>
    </location>
</feature>
<sequence length="751" mass="85871">MDHPSVHLQCEPAILEQQLQKQIDDQDEIQLQRSTEASKQMLYEVYANTIGILEEFEKRELSENSDNVPIQRSHIQIPDQSKKGKVDVQAILQTQILILEIQMKTCVPSIRELASEELRETTLKWEAVREKNKIDMSSTDYFAGQIFQIVSKQGTIHPLTFDQSPETIPNVTMDNMEQVLIQQFRIPAIDEEFSNGTKNAMVPDTRTEDIYLGIDRFQRDSKLRSILPHSHKDRWGSITDNDLEESVERQTSTYHTDLTSKTIDIHGNAHDISHSDEKERLLQNIGYKNFQENMKPTTMNMHNDHMQENHDKKSDSEESSLQKDEPGDVQENIKRNSVSNTQTILKSESNEGISQKNITRNSSFDVIENYSDNDDRGEMQKYKQEKIPSSLNINLADTTLEADLGTVSSSEEVVLARNELTDKSYETSLQTTDVQSIKSIQTNPTKKPSMEINANEAGYPEKSNDEITSQSDDGYERDSKLRSIVPHSHKDRWGSITDNVPEESNERHTSTYYTDITSKTRDFKGNAHDFSHSDEKERLLQNIEYETFQENMKPTTMNMHNDHMQENHDKKSDSKECLLQKDEPGDVQENMKINSVSNTHTILKSESNEGTSQKSITRNSSFDVIENYSDNDDRGEMQKYKQEKIPSSLNINLADTTLEADLGTVSSSEDVVLARNELTDKSYETSLQTTDVQSIKSIQTNPTKKPSMEINANEAGYPEKSNDEITSQSDDGYETKRCRMCCICCNCKELR</sequence>
<feature type="region of interest" description="Disordered" evidence="1">
    <location>
        <begin position="295"/>
        <end position="357"/>
    </location>
</feature>
<feature type="region of interest" description="Disordered" evidence="1">
    <location>
        <begin position="600"/>
        <end position="619"/>
    </location>
</feature>
<feature type="compositionally biased region" description="Polar residues" evidence="1">
    <location>
        <begin position="335"/>
        <end position="357"/>
    </location>
</feature>
<name>A0A6J8C0U2_MYTCO</name>
<organism evidence="2 3">
    <name type="scientific">Mytilus coruscus</name>
    <name type="common">Sea mussel</name>
    <dbReference type="NCBI Taxonomy" id="42192"/>
    <lineage>
        <taxon>Eukaryota</taxon>
        <taxon>Metazoa</taxon>
        <taxon>Spiralia</taxon>
        <taxon>Lophotrochozoa</taxon>
        <taxon>Mollusca</taxon>
        <taxon>Bivalvia</taxon>
        <taxon>Autobranchia</taxon>
        <taxon>Pteriomorphia</taxon>
        <taxon>Mytilida</taxon>
        <taxon>Mytiloidea</taxon>
        <taxon>Mytilidae</taxon>
        <taxon>Mytilinae</taxon>
        <taxon>Mytilus</taxon>
    </lineage>
</organism>
<dbReference type="EMBL" id="CACVKT020004383">
    <property type="protein sequence ID" value="CAC5389873.1"/>
    <property type="molecule type" value="Genomic_DNA"/>
</dbReference>
<reference evidence="2 3" key="1">
    <citation type="submission" date="2020-06" db="EMBL/GenBank/DDBJ databases">
        <authorList>
            <person name="Li R."/>
            <person name="Bekaert M."/>
        </authorList>
    </citation>
    <scope>NUCLEOTIDE SEQUENCE [LARGE SCALE GENOMIC DNA]</scope>
    <source>
        <strain evidence="3">wild</strain>
    </source>
</reference>
<feature type="region of interest" description="Disordered" evidence="1">
    <location>
        <begin position="490"/>
        <end position="510"/>
    </location>
</feature>
<dbReference type="AlphaFoldDB" id="A0A6J8C0U2"/>
<accession>A0A6J8C0U2</accession>
<gene>
    <name evidence="2" type="ORF">MCOR_25007</name>
</gene>